<proteinExistence type="predicted"/>
<sequence length="279" mass="30172">MRFGDPPDGDATPGWRDVLIGLRNGVLIAAVALAVLYPFLSHRLWRSPAHPPAARPVAAQPAPAAVAAQPPIERQLDFGHVRPPSDVNRVAAWAVREADNGDRPFAIVDKRRAQVYVFSPGGKLLGTSPVLLGYAAGDLSVAGIGQKAIEDIRPQERTTPAGRFESAPGRNSLGHDVVWVDYEAAVSMHRVRATNPKERRLERLATPTPADNRISWGCINVPVPFFDRIVWPNFGHGRAIVYVLPEQHTLTAFFPAAAGGQPQVLAQASLPRKSNTAKP</sequence>
<dbReference type="Proteomes" id="UP001201463">
    <property type="component" value="Unassembled WGS sequence"/>
</dbReference>
<keyword evidence="3" id="KW-1185">Reference proteome</keyword>
<gene>
    <name evidence="2" type="ORF">LXT12_15300</name>
</gene>
<protein>
    <recommendedName>
        <fullName evidence="4">L,D-transpeptidase catalytic domain</fullName>
    </recommendedName>
</protein>
<evidence type="ECO:0008006" key="4">
    <source>
        <dbReference type="Google" id="ProtNLM"/>
    </source>
</evidence>
<evidence type="ECO:0000313" key="2">
    <source>
        <dbReference type="EMBL" id="MCE4538617.1"/>
    </source>
</evidence>
<reference evidence="2 3" key="1">
    <citation type="submission" date="2021-12" db="EMBL/GenBank/DDBJ databases">
        <title>Genome seq of p7.</title>
        <authorList>
            <person name="Seo T."/>
        </authorList>
    </citation>
    <scope>NUCLEOTIDE SEQUENCE [LARGE SCALE GENOMIC DNA]</scope>
    <source>
        <strain evidence="2 3">P7</strain>
    </source>
</reference>
<keyword evidence="1" id="KW-0472">Membrane</keyword>
<evidence type="ECO:0000313" key="3">
    <source>
        <dbReference type="Proteomes" id="UP001201463"/>
    </source>
</evidence>
<dbReference type="RefSeq" id="WP_233393061.1">
    <property type="nucleotide sequence ID" value="NZ_JAJTWT010000006.1"/>
</dbReference>
<keyword evidence="1" id="KW-1133">Transmembrane helix</keyword>
<keyword evidence="1" id="KW-0812">Transmembrane</keyword>
<evidence type="ECO:0000256" key="1">
    <source>
        <dbReference type="SAM" id="Phobius"/>
    </source>
</evidence>
<comment type="caution">
    <text evidence="2">The sequence shown here is derived from an EMBL/GenBank/DDBJ whole genome shotgun (WGS) entry which is preliminary data.</text>
</comment>
<name>A0ABS8XI39_9BURK</name>
<accession>A0ABS8XI39</accession>
<dbReference type="EMBL" id="JAJTWT010000006">
    <property type="protein sequence ID" value="MCE4538617.1"/>
    <property type="molecule type" value="Genomic_DNA"/>
</dbReference>
<feature type="transmembrane region" description="Helical" evidence="1">
    <location>
        <begin position="20"/>
        <end position="40"/>
    </location>
</feature>
<organism evidence="2 3">
    <name type="scientific">Pelomonas caseinilytica</name>
    <dbReference type="NCBI Taxonomy" id="2906763"/>
    <lineage>
        <taxon>Bacteria</taxon>
        <taxon>Pseudomonadati</taxon>
        <taxon>Pseudomonadota</taxon>
        <taxon>Betaproteobacteria</taxon>
        <taxon>Burkholderiales</taxon>
        <taxon>Sphaerotilaceae</taxon>
        <taxon>Roseateles</taxon>
    </lineage>
</organism>